<dbReference type="Pfam" id="PF07992">
    <property type="entry name" value="Pyr_redox_2"/>
    <property type="match status" value="1"/>
</dbReference>
<dbReference type="GO" id="GO:0050660">
    <property type="term" value="F:flavin adenine dinucleotide binding"/>
    <property type="evidence" value="ECO:0007669"/>
    <property type="project" value="TreeGrafter"/>
</dbReference>
<dbReference type="EMBL" id="AZMC01000305">
    <property type="protein sequence ID" value="ETI86400.1"/>
    <property type="molecule type" value="Genomic_DNA"/>
</dbReference>
<feature type="disulfide bond" description="Redox-active" evidence="10">
    <location>
        <begin position="41"/>
        <end position="46"/>
    </location>
</feature>
<dbReference type="PANTHER" id="PTHR43014:SF4">
    <property type="entry name" value="PYRIDINE NUCLEOTIDE-DISULFIDE OXIDOREDUCTASE RCLA-RELATED"/>
    <property type="match status" value="1"/>
</dbReference>
<dbReference type="Gene3D" id="3.30.390.30">
    <property type="match status" value="1"/>
</dbReference>
<feature type="binding site" evidence="9">
    <location>
        <position position="50"/>
    </location>
    <ligand>
        <name>FAD</name>
        <dbReference type="ChEBI" id="CHEBI:57692"/>
    </ligand>
</feature>
<dbReference type="PRINTS" id="PR00411">
    <property type="entry name" value="PNDRDTASEI"/>
</dbReference>
<feature type="binding site" evidence="9">
    <location>
        <position position="315"/>
    </location>
    <ligand>
        <name>FAD</name>
        <dbReference type="ChEBI" id="CHEBI:57692"/>
    </ligand>
</feature>
<dbReference type="Pfam" id="PF02852">
    <property type="entry name" value="Pyr_redox_dim"/>
    <property type="match status" value="1"/>
</dbReference>
<evidence type="ECO:0000256" key="7">
    <source>
        <dbReference type="ARBA" id="ARBA00023284"/>
    </source>
</evidence>
<dbReference type="InterPro" id="IPR023753">
    <property type="entry name" value="FAD/NAD-binding_dom"/>
</dbReference>
<dbReference type="PANTHER" id="PTHR43014">
    <property type="entry name" value="MERCURIC REDUCTASE"/>
    <property type="match status" value="1"/>
</dbReference>
<evidence type="ECO:0000259" key="12">
    <source>
        <dbReference type="Pfam" id="PF02852"/>
    </source>
</evidence>
<feature type="domain" description="Pyridine nucleotide-disulphide oxidoreductase dimerisation" evidence="12">
    <location>
        <begin position="354"/>
        <end position="444"/>
    </location>
</feature>
<dbReference type="SUPFAM" id="SSF55424">
    <property type="entry name" value="FAD/NAD-linked reductases, dimerisation (C-terminal) domain"/>
    <property type="match status" value="1"/>
</dbReference>
<keyword evidence="6" id="KW-1015">Disulfide bond</keyword>
<sequence>MVKKYDLIVVGTGAALTVLETALQRGQKVAVVERAKFGGTCLNHGCIPTKVMVTAADALRDTERWSEMGVKGEKPTLDWDIISRRLWKQINVSQIMAKDYEQRENLDVYHGTAKFISKDTLQVTCDASKTADITAPIIVLGVGARTNIPDVPGLETIPYLTSESFFGDRFLKTLPETMTILGGGPIGTEFAHSFSALGVNVTLVQHNQYLVPREEPEISEFVLQSLRNAGITVYTNQSVESVRKDGGEIRCTISDRATRENKTFTTDVVFVAAGIVPNTDWLDLAKTEIKTDAKGNIITNEFLETSQTGVYALGDVNGQAPFRHKANYEADIIAHNLYEEKDPQKWRWATYTNVPVVTYTHPEAAHVGLTEKAAKEQGYEVQTALHYYSDTVKAYALGITHGSPEDGFIKLVIDRPTQIILGAHMVGYQASVLLQPYVNLLNAGTMELTPIHPEIGSETVQKLRERGLVRELLPQRVQTVSETMAPHPSLNEVSMWTRYFVEGKV</sequence>
<feature type="binding site" evidence="9">
    <location>
        <position position="274"/>
    </location>
    <ligand>
        <name>NAD(+)</name>
        <dbReference type="ChEBI" id="CHEBI:57540"/>
    </ligand>
</feature>
<evidence type="ECO:0000256" key="11">
    <source>
        <dbReference type="RuleBase" id="RU003691"/>
    </source>
</evidence>
<evidence type="ECO:0000256" key="2">
    <source>
        <dbReference type="ARBA" id="ARBA00022630"/>
    </source>
</evidence>
<organism evidence="14 15">
    <name type="scientific">Negativicoccus succinicivorans DORA_17_25</name>
    <dbReference type="NCBI Taxonomy" id="1403945"/>
    <lineage>
        <taxon>Bacteria</taxon>
        <taxon>Bacillati</taxon>
        <taxon>Bacillota</taxon>
        <taxon>Negativicutes</taxon>
        <taxon>Veillonellales</taxon>
        <taxon>Veillonellaceae</taxon>
        <taxon>Negativicoccus</taxon>
    </lineage>
</organism>
<proteinExistence type="inferred from homology"/>
<dbReference type="AlphaFoldDB" id="W1TYI8"/>
<evidence type="ECO:0000313" key="14">
    <source>
        <dbReference type="EMBL" id="ETI86400.1"/>
    </source>
</evidence>
<dbReference type="InterPro" id="IPR012999">
    <property type="entry name" value="Pyr_OxRdtase_I_AS"/>
</dbReference>
<dbReference type="PIRSF" id="PIRSF000350">
    <property type="entry name" value="Mercury_reductase_MerA"/>
    <property type="match status" value="1"/>
</dbReference>
<keyword evidence="2 11" id="KW-0285">Flavoprotein</keyword>
<comment type="cofactor">
    <cofactor evidence="9">
        <name>FAD</name>
        <dbReference type="ChEBI" id="CHEBI:57692"/>
    </cofactor>
    <text evidence="9">Binds 1 FAD per subunit.</text>
</comment>
<keyword evidence="9" id="KW-0547">Nucleotide-binding</keyword>
<keyword evidence="4" id="KW-0521">NADP</keyword>
<reference evidence="14 15" key="1">
    <citation type="submission" date="2013-12" db="EMBL/GenBank/DDBJ databases">
        <title>A Varibaculum cambriense genome reconstructed from a premature infant gut community with otherwise low bacterial novelty that shifts toward anaerobic metabolism during the third week of life.</title>
        <authorList>
            <person name="Brown C.T."/>
            <person name="Sharon I."/>
            <person name="Thomas B.C."/>
            <person name="Castelle C.J."/>
            <person name="Morowitz M.J."/>
            <person name="Banfield J.F."/>
        </authorList>
    </citation>
    <scope>NUCLEOTIDE SEQUENCE [LARGE SCALE GENOMIC DNA]</scope>
    <source>
        <strain evidence="15">DORA_17_25</strain>
    </source>
</reference>
<dbReference type="PATRIC" id="fig|1403945.3.peg.800"/>
<evidence type="ECO:0000256" key="3">
    <source>
        <dbReference type="ARBA" id="ARBA00022827"/>
    </source>
</evidence>
<dbReference type="Proteomes" id="UP000018840">
    <property type="component" value="Unassembled WGS sequence"/>
</dbReference>
<evidence type="ECO:0000256" key="10">
    <source>
        <dbReference type="PIRSR" id="PIRSR000350-4"/>
    </source>
</evidence>
<dbReference type="PRINTS" id="PR00368">
    <property type="entry name" value="FADPNR"/>
</dbReference>
<evidence type="ECO:0000256" key="6">
    <source>
        <dbReference type="ARBA" id="ARBA00023157"/>
    </source>
</evidence>
<evidence type="ECO:0000256" key="1">
    <source>
        <dbReference type="ARBA" id="ARBA00007532"/>
    </source>
</evidence>
<evidence type="ECO:0000259" key="13">
    <source>
        <dbReference type="Pfam" id="PF07992"/>
    </source>
</evidence>
<evidence type="ECO:0000313" key="15">
    <source>
        <dbReference type="Proteomes" id="UP000018840"/>
    </source>
</evidence>
<evidence type="ECO:0000256" key="9">
    <source>
        <dbReference type="PIRSR" id="PIRSR000350-3"/>
    </source>
</evidence>
<keyword evidence="9" id="KW-0520">NAD</keyword>
<gene>
    <name evidence="14" type="ORF">Q612_NSC00305G0015</name>
</gene>
<dbReference type="Gene3D" id="3.50.50.60">
    <property type="entry name" value="FAD/NAD(P)-binding domain"/>
    <property type="match status" value="2"/>
</dbReference>
<dbReference type="PROSITE" id="PS00076">
    <property type="entry name" value="PYRIDINE_REDOX_1"/>
    <property type="match status" value="1"/>
</dbReference>
<protein>
    <submittedName>
        <fullName evidence="14">Pyridine nucleotide-disulfide oxidoreductase</fullName>
    </submittedName>
</protein>
<feature type="domain" description="FAD/NAD(P)-binding" evidence="13">
    <location>
        <begin position="5"/>
        <end position="327"/>
    </location>
</feature>
<dbReference type="InterPro" id="IPR036188">
    <property type="entry name" value="FAD/NAD-bd_sf"/>
</dbReference>
<keyword evidence="7 11" id="KW-0676">Redox-active center</keyword>
<dbReference type="RefSeq" id="WP_024048638.1">
    <property type="nucleotide sequence ID" value="NZ_AZMC01000305.1"/>
</dbReference>
<accession>W1TYI8</accession>
<evidence type="ECO:0000256" key="8">
    <source>
        <dbReference type="PIRSR" id="PIRSR000350-2"/>
    </source>
</evidence>
<evidence type="ECO:0000256" key="5">
    <source>
        <dbReference type="ARBA" id="ARBA00023002"/>
    </source>
</evidence>
<comment type="similarity">
    <text evidence="1 11">Belongs to the class-I pyridine nucleotide-disulfide oxidoreductase family.</text>
</comment>
<keyword evidence="3 9" id="KW-0274">FAD</keyword>
<evidence type="ECO:0000256" key="4">
    <source>
        <dbReference type="ARBA" id="ARBA00022857"/>
    </source>
</evidence>
<keyword evidence="5 11" id="KW-0560">Oxidoreductase</keyword>
<dbReference type="InterPro" id="IPR001100">
    <property type="entry name" value="Pyr_nuc-diS_OxRdtase"/>
</dbReference>
<dbReference type="InterPro" id="IPR016156">
    <property type="entry name" value="FAD/NAD-linked_Rdtase_dimer_sf"/>
</dbReference>
<feature type="active site" description="Proton acceptor" evidence="8">
    <location>
        <position position="452"/>
    </location>
</feature>
<dbReference type="InterPro" id="IPR004099">
    <property type="entry name" value="Pyr_nucl-diS_OxRdtase_dimer"/>
</dbReference>
<dbReference type="GO" id="GO:0016668">
    <property type="term" value="F:oxidoreductase activity, acting on a sulfur group of donors, NAD(P) as acceptor"/>
    <property type="evidence" value="ECO:0007669"/>
    <property type="project" value="InterPro"/>
</dbReference>
<comment type="caution">
    <text evidence="14">The sequence shown here is derived from an EMBL/GenBank/DDBJ whole genome shotgun (WGS) entry which is preliminary data.</text>
</comment>
<name>W1TYI8_9FIRM</name>
<dbReference type="GO" id="GO:0003955">
    <property type="term" value="F:NAD(P)H dehydrogenase (quinone) activity"/>
    <property type="evidence" value="ECO:0007669"/>
    <property type="project" value="TreeGrafter"/>
</dbReference>
<dbReference type="SUPFAM" id="SSF51905">
    <property type="entry name" value="FAD/NAD(P)-binding domain"/>
    <property type="match status" value="1"/>
</dbReference>
<feature type="binding site" evidence="9">
    <location>
        <begin position="182"/>
        <end position="189"/>
    </location>
    <ligand>
        <name>NAD(+)</name>
        <dbReference type="ChEBI" id="CHEBI:57540"/>
    </ligand>
</feature>